<evidence type="ECO:0000259" key="1">
    <source>
        <dbReference type="PROSITE" id="PS51724"/>
    </source>
</evidence>
<dbReference type="Gene3D" id="3.30.70.1070">
    <property type="entry name" value="Sporulation related repeat"/>
    <property type="match status" value="1"/>
</dbReference>
<comment type="caution">
    <text evidence="2">The sequence shown here is derived from an EMBL/GenBank/DDBJ whole genome shotgun (WGS) entry which is preliminary data.</text>
</comment>
<dbReference type="SUPFAM" id="SSF110997">
    <property type="entry name" value="Sporulation related repeat"/>
    <property type="match status" value="1"/>
</dbReference>
<accession>A0A9D7PS08</accession>
<dbReference type="InterPro" id="IPR036680">
    <property type="entry name" value="SPOR-like_sf"/>
</dbReference>
<proteinExistence type="predicted"/>
<dbReference type="EMBL" id="JADJUC010000007">
    <property type="protein sequence ID" value="MBK8524232.1"/>
    <property type="molecule type" value="Genomic_DNA"/>
</dbReference>
<name>A0A9D7PS08_9PROT</name>
<reference evidence="2" key="1">
    <citation type="submission" date="2020-10" db="EMBL/GenBank/DDBJ databases">
        <title>Connecting structure to function with the recovery of over 1000 high-quality activated sludge metagenome-assembled genomes encoding full-length rRNA genes using long-read sequencing.</title>
        <authorList>
            <person name="Singleton C.M."/>
            <person name="Petriglieri F."/>
            <person name="Kristensen J.M."/>
            <person name="Kirkegaard R.H."/>
            <person name="Michaelsen T.Y."/>
            <person name="Andersen M.H."/>
            <person name="Karst S.M."/>
            <person name="Dueholm M.S."/>
            <person name="Nielsen P.H."/>
            <person name="Albertsen M."/>
        </authorList>
    </citation>
    <scope>NUCLEOTIDE SEQUENCE</scope>
    <source>
        <strain evidence="2">Hirt_18-Q3-R61-65_BATAC.395</strain>
    </source>
</reference>
<dbReference type="Pfam" id="PF05036">
    <property type="entry name" value="SPOR"/>
    <property type="match status" value="1"/>
</dbReference>
<evidence type="ECO:0000313" key="2">
    <source>
        <dbReference type="EMBL" id="MBK8524232.1"/>
    </source>
</evidence>
<dbReference type="Pfam" id="PF04773">
    <property type="entry name" value="FecR"/>
    <property type="match status" value="1"/>
</dbReference>
<dbReference type="PANTHER" id="PTHR38731">
    <property type="entry name" value="LIPL45-RELATED LIPOPROTEIN-RELATED"/>
    <property type="match status" value="1"/>
</dbReference>
<dbReference type="InterPro" id="IPR007730">
    <property type="entry name" value="SPOR-like_dom"/>
</dbReference>
<gene>
    <name evidence="2" type="ORF">IPL58_08940</name>
</gene>
<dbReference type="Proteomes" id="UP000886689">
    <property type="component" value="Unassembled WGS sequence"/>
</dbReference>
<dbReference type="Gene3D" id="2.60.120.1440">
    <property type="match status" value="1"/>
</dbReference>
<protein>
    <submittedName>
        <fullName evidence="2">FecR domain-containing protein</fullName>
    </submittedName>
</protein>
<evidence type="ECO:0000313" key="3">
    <source>
        <dbReference type="Proteomes" id="UP000886689"/>
    </source>
</evidence>
<dbReference type="PROSITE" id="PS51724">
    <property type="entry name" value="SPOR"/>
    <property type="match status" value="1"/>
</dbReference>
<sequence>MIVPFLLLAGAAVAREATIQVEAVQSPAWVERGSQRLPLVAGQFLKNRDRVVTGRDARVLLRLSEGSAVKLGENASLRMDALGQRQGGVFTAAFDVAKGAFRFTTGVFNRFQNRRAVNVRIATVTAGIRGTDLWGSSDAERDLVCLIEGRITVTHPEAEPVLMSEPLSFYVAPKGQVPQPVAAVNPDQLGKWAQETEMQSTAATFRKNGRWQVYLGVVGSEAEALALYDQVRAAGYPVRIHPEAAGDGTYQYTLSVPQIVTQEGAEALAARLRQELGSATPRPQR</sequence>
<dbReference type="PANTHER" id="PTHR38731:SF1">
    <property type="entry name" value="FECR PROTEIN DOMAIN-CONTAINING PROTEIN"/>
    <property type="match status" value="1"/>
</dbReference>
<organism evidence="2 3">
    <name type="scientific">Candidatus Proximibacter danicus</name>
    <dbReference type="NCBI Taxonomy" id="2954365"/>
    <lineage>
        <taxon>Bacteria</taxon>
        <taxon>Pseudomonadati</taxon>
        <taxon>Pseudomonadota</taxon>
        <taxon>Betaproteobacteria</taxon>
        <taxon>Candidatus Proximibacter</taxon>
    </lineage>
</organism>
<dbReference type="AlphaFoldDB" id="A0A9D7PS08"/>
<feature type="domain" description="SPOR" evidence="1">
    <location>
        <begin position="205"/>
        <end position="285"/>
    </location>
</feature>
<dbReference type="InterPro" id="IPR006860">
    <property type="entry name" value="FecR"/>
</dbReference>
<dbReference type="GO" id="GO:0042834">
    <property type="term" value="F:peptidoglycan binding"/>
    <property type="evidence" value="ECO:0007669"/>
    <property type="project" value="InterPro"/>
</dbReference>